<protein>
    <submittedName>
        <fullName evidence="1">Uncharacterized protein</fullName>
    </submittedName>
</protein>
<dbReference type="KEGG" id="tpla:ElP_43810"/>
<reference evidence="1 2" key="1">
    <citation type="submission" date="2019-02" db="EMBL/GenBank/DDBJ databases">
        <title>Deep-cultivation of Planctomycetes and their phenomic and genomic characterization uncovers novel biology.</title>
        <authorList>
            <person name="Wiegand S."/>
            <person name="Jogler M."/>
            <person name="Boedeker C."/>
            <person name="Pinto D."/>
            <person name="Vollmers J."/>
            <person name="Rivas-Marin E."/>
            <person name="Kohn T."/>
            <person name="Peeters S.H."/>
            <person name="Heuer A."/>
            <person name="Rast P."/>
            <person name="Oberbeckmann S."/>
            <person name="Bunk B."/>
            <person name="Jeske O."/>
            <person name="Meyerdierks A."/>
            <person name="Storesund J.E."/>
            <person name="Kallscheuer N."/>
            <person name="Luecker S."/>
            <person name="Lage O.M."/>
            <person name="Pohl T."/>
            <person name="Merkel B.J."/>
            <person name="Hornburger P."/>
            <person name="Mueller R.-W."/>
            <person name="Bruemmer F."/>
            <person name="Labrenz M."/>
            <person name="Spormann A.M."/>
            <person name="Op den Camp H."/>
            <person name="Overmann J."/>
            <person name="Amann R."/>
            <person name="Jetten M.S.M."/>
            <person name="Mascher T."/>
            <person name="Medema M.H."/>
            <person name="Devos D.P."/>
            <person name="Kaster A.-K."/>
            <person name="Ovreas L."/>
            <person name="Rohde M."/>
            <person name="Galperin M.Y."/>
            <person name="Jogler C."/>
        </authorList>
    </citation>
    <scope>NUCLEOTIDE SEQUENCE [LARGE SCALE GENOMIC DNA]</scope>
    <source>
        <strain evidence="1 2">ElP</strain>
    </source>
</reference>
<name>A0A518H6M1_9BACT</name>
<sequence length="75" mass="8495">MTPTPAPRTPIKLHRNVALIRTEDPLVIEELMARKPLARLIAGRLSETVLLVRPEDEAALLEELRRMGHAPRVVR</sequence>
<dbReference type="AlphaFoldDB" id="A0A518H6M1"/>
<keyword evidence="2" id="KW-1185">Reference proteome</keyword>
<dbReference type="EMBL" id="CP036426">
    <property type="protein sequence ID" value="QDV36455.1"/>
    <property type="molecule type" value="Genomic_DNA"/>
</dbReference>
<evidence type="ECO:0000313" key="1">
    <source>
        <dbReference type="EMBL" id="QDV36455.1"/>
    </source>
</evidence>
<gene>
    <name evidence="1" type="ORF">ElP_43810</name>
</gene>
<dbReference type="OrthoDB" id="284702at2"/>
<dbReference type="Proteomes" id="UP000317835">
    <property type="component" value="Chromosome"/>
</dbReference>
<proteinExistence type="predicted"/>
<organism evidence="1 2">
    <name type="scientific">Tautonia plasticadhaerens</name>
    <dbReference type="NCBI Taxonomy" id="2527974"/>
    <lineage>
        <taxon>Bacteria</taxon>
        <taxon>Pseudomonadati</taxon>
        <taxon>Planctomycetota</taxon>
        <taxon>Planctomycetia</taxon>
        <taxon>Isosphaerales</taxon>
        <taxon>Isosphaeraceae</taxon>
        <taxon>Tautonia</taxon>
    </lineage>
</organism>
<evidence type="ECO:0000313" key="2">
    <source>
        <dbReference type="Proteomes" id="UP000317835"/>
    </source>
</evidence>
<accession>A0A518H6M1</accession>
<dbReference type="RefSeq" id="WP_145272736.1">
    <property type="nucleotide sequence ID" value="NZ_CP036426.1"/>
</dbReference>